<gene>
    <name evidence="1" type="ORF">GQ607_003291</name>
</gene>
<sequence>MVAAVAALAGPSLVSAKCKAFTNGATCAQPFFNSCGGEGTSTLTCCTTLDCK</sequence>
<dbReference type="EMBL" id="WOWK01000012">
    <property type="protein sequence ID" value="KAF0329342.1"/>
    <property type="molecule type" value="Genomic_DNA"/>
</dbReference>
<protein>
    <submittedName>
        <fullName evidence="1">Uncharacterized protein</fullName>
    </submittedName>
</protein>
<dbReference type="Proteomes" id="UP000434172">
    <property type="component" value="Unassembled WGS sequence"/>
</dbReference>
<organism evidence="1 2">
    <name type="scientific">Colletotrichum asianum</name>
    <dbReference type="NCBI Taxonomy" id="702518"/>
    <lineage>
        <taxon>Eukaryota</taxon>
        <taxon>Fungi</taxon>
        <taxon>Dikarya</taxon>
        <taxon>Ascomycota</taxon>
        <taxon>Pezizomycotina</taxon>
        <taxon>Sordariomycetes</taxon>
        <taxon>Hypocreomycetidae</taxon>
        <taxon>Glomerellales</taxon>
        <taxon>Glomerellaceae</taxon>
        <taxon>Colletotrichum</taxon>
        <taxon>Colletotrichum gloeosporioides species complex</taxon>
    </lineage>
</organism>
<proteinExistence type="predicted"/>
<accession>A0A8H3WRK0</accession>
<evidence type="ECO:0000313" key="1">
    <source>
        <dbReference type="EMBL" id="KAF0329342.1"/>
    </source>
</evidence>
<dbReference type="AlphaFoldDB" id="A0A8H3WRK0"/>
<comment type="caution">
    <text evidence="1">The sequence shown here is derived from an EMBL/GenBank/DDBJ whole genome shotgun (WGS) entry which is preliminary data.</text>
</comment>
<name>A0A8H3WRK0_9PEZI</name>
<keyword evidence="2" id="KW-1185">Reference proteome</keyword>
<evidence type="ECO:0000313" key="2">
    <source>
        <dbReference type="Proteomes" id="UP000434172"/>
    </source>
</evidence>
<reference evidence="1 2" key="1">
    <citation type="submission" date="2019-12" db="EMBL/GenBank/DDBJ databases">
        <title>A genome sequence resource for the geographically widespread anthracnose pathogen Colletotrichum asianum.</title>
        <authorList>
            <person name="Meng Y."/>
        </authorList>
    </citation>
    <scope>NUCLEOTIDE SEQUENCE [LARGE SCALE GENOMIC DNA]</scope>
    <source>
        <strain evidence="1 2">ICMP 18580</strain>
    </source>
</reference>